<evidence type="ECO:0000256" key="4">
    <source>
        <dbReference type="ARBA" id="ARBA00022729"/>
    </source>
</evidence>
<evidence type="ECO:0000256" key="1">
    <source>
        <dbReference type="ARBA" id="ARBA00004168"/>
    </source>
</evidence>
<comment type="subcellular location">
    <subcellularLocation>
        <location evidence="1">Secreted</location>
        <location evidence="1">Cell wall</location>
        <topology evidence="1">Peptidoglycan-anchor</topology>
    </subcellularLocation>
</comment>
<dbReference type="NCBIfam" id="TIGR01167">
    <property type="entry name" value="LPXTG_anchor"/>
    <property type="match status" value="1"/>
</dbReference>
<evidence type="ECO:0000256" key="5">
    <source>
        <dbReference type="ARBA" id="ARBA00023088"/>
    </source>
</evidence>
<dbReference type="EMBL" id="AMSQ01000010">
    <property type="protein sequence ID" value="EKU47483.1"/>
    <property type="molecule type" value="Genomic_DNA"/>
</dbReference>
<accession>K9AJI3</accession>
<keyword evidence="2" id="KW-0134">Cell wall</keyword>
<dbReference type="InterPro" id="IPR019931">
    <property type="entry name" value="LPXTG_anchor"/>
</dbReference>
<feature type="region of interest" description="Disordered" evidence="7">
    <location>
        <begin position="576"/>
        <end position="609"/>
    </location>
</feature>
<dbReference type="OrthoDB" id="2144002at2"/>
<evidence type="ECO:0000256" key="7">
    <source>
        <dbReference type="SAM" id="MobiDB-lite"/>
    </source>
</evidence>
<dbReference type="STRING" id="1229783.C273_07292"/>
<sequence>MSQHQRFSIRKYKKGIYSALLGTTILLGGNYVAEAEETTNSTVPDQNNEYVHAHTIKGHEGEVVNQPIIEAPNYAGDNEATFSFKEGQDTHGLNINKTYIEGTLTTPTDLKPLTIRATKKDNQEEFLEYYVRVNEALKLFEPIITNDITTQSTFIRGTSEPDTTVNFFYNEKGNQVTKHTRPLLDANQSPLSTVTNSDGTFNVDYDFSNMEDASFYAVASKTGYKYSEPSNIVVVYNEFKLKINQLDKEGLKAYLKEINDQFSALKTIVEAEKNNPNSSAISDDTLKKLQTLFKNAQELKAAIDKKEAEETSQPIDFSKMTKDELKGYLVEVNKQFELLKSLAAEDLKNGTTIVNNKETIEKLVKLRDKLLELKAHVDKQESEANQENTKPEPKDLSKMSKDELKAYLVEVNKQLELLKKLAEEDLKNGTTIVNNKETIDKLLKLHDQLVKLMTEVEAREAKAGDKPPVEDKEIDWKGLLKELEMNLDGLNKEEALKQLTLLKEKFAKFKALVEQEKVKADSSVFNDDFYEALLKLEANYAESINQYLKANHYPKDPANPLQFMPEVKKKDNADTVVTPLPTSVNTSHGSEDSTPSKAKSAKAQQAQKMLPQTGEFDHQKLINIGMISLLVGGSILLSYRSRKHN</sequence>
<organism evidence="9 10">
    <name type="scientific">Staphylococcus massiliensis S46</name>
    <dbReference type="NCBI Taxonomy" id="1229783"/>
    <lineage>
        <taxon>Bacteria</taxon>
        <taxon>Bacillati</taxon>
        <taxon>Bacillota</taxon>
        <taxon>Bacilli</taxon>
        <taxon>Bacillales</taxon>
        <taxon>Staphylococcaceae</taxon>
        <taxon>Staphylococcus</taxon>
    </lineage>
</organism>
<feature type="coiled-coil region" evidence="6">
    <location>
        <begin position="255"/>
        <end position="309"/>
    </location>
</feature>
<feature type="compositionally biased region" description="Polar residues" evidence="7">
    <location>
        <begin position="580"/>
        <end position="595"/>
    </location>
</feature>
<evidence type="ECO:0000256" key="3">
    <source>
        <dbReference type="ARBA" id="ARBA00022525"/>
    </source>
</evidence>
<dbReference type="PATRIC" id="fig|1229783.3.peg.1472"/>
<evidence type="ECO:0000313" key="9">
    <source>
        <dbReference type="EMBL" id="EKU47483.1"/>
    </source>
</evidence>
<keyword evidence="3" id="KW-0964">Secreted</keyword>
<keyword evidence="6" id="KW-0175">Coiled coil</keyword>
<evidence type="ECO:0000256" key="6">
    <source>
        <dbReference type="SAM" id="Coils"/>
    </source>
</evidence>
<dbReference type="Pfam" id="PF04650">
    <property type="entry name" value="YSIRK_signal"/>
    <property type="match status" value="1"/>
</dbReference>
<comment type="caution">
    <text evidence="9">The sequence shown here is derived from an EMBL/GenBank/DDBJ whole genome shotgun (WGS) entry which is preliminary data.</text>
</comment>
<keyword evidence="4" id="KW-0732">Signal</keyword>
<dbReference type="Proteomes" id="UP000009885">
    <property type="component" value="Unassembled WGS sequence"/>
</dbReference>
<feature type="compositionally biased region" description="Low complexity" evidence="7">
    <location>
        <begin position="596"/>
        <end position="608"/>
    </location>
</feature>
<name>K9AJI3_9STAP</name>
<evidence type="ECO:0000259" key="8">
    <source>
        <dbReference type="PROSITE" id="PS50847"/>
    </source>
</evidence>
<feature type="compositionally biased region" description="Basic and acidic residues" evidence="7">
    <location>
        <begin position="389"/>
        <end position="399"/>
    </location>
</feature>
<keyword evidence="10" id="KW-1185">Reference proteome</keyword>
<dbReference type="AlphaFoldDB" id="K9AJI3"/>
<proteinExistence type="predicted"/>
<gene>
    <name evidence="9" type="ORF">C273_07292</name>
</gene>
<keyword evidence="5" id="KW-0572">Peptidoglycan-anchor</keyword>
<dbReference type="PROSITE" id="PS50847">
    <property type="entry name" value="GRAM_POS_ANCHORING"/>
    <property type="match status" value="1"/>
</dbReference>
<feature type="domain" description="Gram-positive cocci surface proteins LPxTG" evidence="8">
    <location>
        <begin position="610"/>
        <end position="645"/>
    </location>
</feature>
<evidence type="ECO:0000256" key="2">
    <source>
        <dbReference type="ARBA" id="ARBA00022512"/>
    </source>
</evidence>
<reference evidence="9 10" key="1">
    <citation type="journal article" date="2013" name="Genome Announc.">
        <title>Genome Sequence of Staphylococcus massiliensis Strain S46, Isolated from the Surface of Healthy Human Skin.</title>
        <authorList>
            <person name="Srivastav R."/>
            <person name="Singh A."/>
            <person name="Jangir P.K."/>
            <person name="Kumari C."/>
            <person name="Muduli S."/>
            <person name="Sharma R."/>
        </authorList>
    </citation>
    <scope>NUCLEOTIDE SEQUENCE [LARGE SCALE GENOMIC DNA]</scope>
    <source>
        <strain evidence="9 10">S46</strain>
    </source>
</reference>
<dbReference type="NCBIfam" id="TIGR01168">
    <property type="entry name" value="YSIRK_signal"/>
    <property type="match status" value="1"/>
</dbReference>
<dbReference type="InterPro" id="IPR005877">
    <property type="entry name" value="YSIRK_signal_dom"/>
</dbReference>
<evidence type="ECO:0000313" key="10">
    <source>
        <dbReference type="Proteomes" id="UP000009885"/>
    </source>
</evidence>
<protein>
    <recommendedName>
        <fullName evidence="8">Gram-positive cocci surface proteins LPxTG domain-containing protein</fullName>
    </recommendedName>
</protein>
<feature type="region of interest" description="Disordered" evidence="7">
    <location>
        <begin position="377"/>
        <end position="399"/>
    </location>
</feature>
<dbReference type="RefSeq" id="WP_009383789.1">
    <property type="nucleotide sequence ID" value="NZ_AMSQ01000010.1"/>
</dbReference>